<dbReference type="Gene3D" id="3.30.470.160">
    <property type="entry name" value="Inositol polyphosphate kinase"/>
    <property type="match status" value="1"/>
</dbReference>
<evidence type="ECO:0000256" key="3">
    <source>
        <dbReference type="ARBA" id="ARBA00022777"/>
    </source>
</evidence>
<evidence type="ECO:0000313" key="7">
    <source>
        <dbReference type="Proteomes" id="UP000242188"/>
    </source>
</evidence>
<sequence length="374" mass="43027">MMTYYKNDDQLVILKPFVHQVGGHTCLFEITQETICKPYQEREFQFYQNLPENMKEFTPHYKGLVCVKCSHDNDSPTFYAEVPGYILRNTEHQNNEGRSDEVKSGLDNWSVSCIDRQMQRNGFWSNNVDQKFIMLGNLVGSLRMPCILDLKMGTRQHGDDSSEEKKKLLEDRCAHSTSASLGLRICGMQVYQAETNSYLSYDKYHGRALDDNGLRQDLRQFFHNSQTINIREISRMIQKLRRLHHVLSTQDTFYFFSSSLLLFYDGYIENYQCSDQSKQANESSERNSDQSEEDLSSNNSSHDFPDQIKVEETEDGKVDQSGCDDDMATADARMIDFAHTVLKSDVKEHQGGVEEGILFGLVNLIDILQSIAES</sequence>
<dbReference type="STRING" id="6573.A0A210PZL4"/>
<dbReference type="GO" id="GO:0005634">
    <property type="term" value="C:nucleus"/>
    <property type="evidence" value="ECO:0007669"/>
    <property type="project" value="TreeGrafter"/>
</dbReference>
<dbReference type="Pfam" id="PF03770">
    <property type="entry name" value="IPK"/>
    <property type="match status" value="1"/>
</dbReference>
<accession>A0A210PZL4</accession>
<dbReference type="EMBL" id="NEDP02005331">
    <property type="protein sequence ID" value="OWF41927.1"/>
    <property type="molecule type" value="Genomic_DNA"/>
</dbReference>
<dbReference type="GO" id="GO:0032958">
    <property type="term" value="P:inositol phosphate biosynthetic process"/>
    <property type="evidence" value="ECO:0007669"/>
    <property type="project" value="InterPro"/>
</dbReference>
<organism evidence="6 7">
    <name type="scientific">Mizuhopecten yessoensis</name>
    <name type="common">Japanese scallop</name>
    <name type="synonym">Patinopecten yessoensis</name>
    <dbReference type="NCBI Taxonomy" id="6573"/>
    <lineage>
        <taxon>Eukaryota</taxon>
        <taxon>Metazoa</taxon>
        <taxon>Spiralia</taxon>
        <taxon>Lophotrochozoa</taxon>
        <taxon>Mollusca</taxon>
        <taxon>Bivalvia</taxon>
        <taxon>Autobranchia</taxon>
        <taxon>Pteriomorphia</taxon>
        <taxon>Pectinida</taxon>
        <taxon>Pectinoidea</taxon>
        <taxon>Pectinidae</taxon>
        <taxon>Mizuhopecten</taxon>
    </lineage>
</organism>
<dbReference type="GO" id="GO:0000828">
    <property type="term" value="F:inositol hexakisphosphate kinase activity"/>
    <property type="evidence" value="ECO:0007669"/>
    <property type="project" value="TreeGrafter"/>
</dbReference>
<keyword evidence="7" id="KW-1185">Reference proteome</keyword>
<dbReference type="InterPro" id="IPR038286">
    <property type="entry name" value="IPK_sf"/>
</dbReference>
<dbReference type="OrthoDB" id="2573163at2759"/>
<dbReference type="SUPFAM" id="SSF56104">
    <property type="entry name" value="SAICAR synthase-like"/>
    <property type="match status" value="1"/>
</dbReference>
<dbReference type="AlphaFoldDB" id="A0A210PZL4"/>
<dbReference type="GO" id="GO:0046854">
    <property type="term" value="P:phosphatidylinositol phosphate biosynthetic process"/>
    <property type="evidence" value="ECO:0007669"/>
    <property type="project" value="TreeGrafter"/>
</dbReference>
<feature type="region of interest" description="Disordered" evidence="5">
    <location>
        <begin position="275"/>
        <end position="305"/>
    </location>
</feature>
<evidence type="ECO:0000256" key="1">
    <source>
        <dbReference type="ARBA" id="ARBA00007374"/>
    </source>
</evidence>
<evidence type="ECO:0000313" key="6">
    <source>
        <dbReference type="EMBL" id="OWF41927.1"/>
    </source>
</evidence>
<proteinExistence type="inferred from homology"/>
<dbReference type="EC" id="2.7.-.-" evidence="4"/>
<comment type="similarity">
    <text evidence="1 4">Belongs to the inositol phosphokinase (IPK) family.</text>
</comment>
<evidence type="ECO:0000256" key="4">
    <source>
        <dbReference type="RuleBase" id="RU363090"/>
    </source>
</evidence>
<gene>
    <name evidence="6" type="ORF">KP79_PYT19789</name>
</gene>
<keyword evidence="2 4" id="KW-0808">Transferase</keyword>
<evidence type="ECO:0000256" key="2">
    <source>
        <dbReference type="ARBA" id="ARBA00022679"/>
    </source>
</evidence>
<dbReference type="PANTHER" id="PTHR12400:SF21">
    <property type="entry name" value="KINASE"/>
    <property type="match status" value="1"/>
</dbReference>
<dbReference type="PANTHER" id="PTHR12400">
    <property type="entry name" value="INOSITOL POLYPHOSPHATE KINASE"/>
    <property type="match status" value="1"/>
</dbReference>
<reference evidence="6 7" key="1">
    <citation type="journal article" date="2017" name="Nat. Ecol. Evol.">
        <title>Scallop genome provides insights into evolution of bilaterian karyotype and development.</title>
        <authorList>
            <person name="Wang S."/>
            <person name="Zhang J."/>
            <person name="Jiao W."/>
            <person name="Li J."/>
            <person name="Xun X."/>
            <person name="Sun Y."/>
            <person name="Guo X."/>
            <person name="Huan P."/>
            <person name="Dong B."/>
            <person name="Zhang L."/>
            <person name="Hu X."/>
            <person name="Sun X."/>
            <person name="Wang J."/>
            <person name="Zhao C."/>
            <person name="Wang Y."/>
            <person name="Wang D."/>
            <person name="Huang X."/>
            <person name="Wang R."/>
            <person name="Lv J."/>
            <person name="Li Y."/>
            <person name="Zhang Z."/>
            <person name="Liu B."/>
            <person name="Lu W."/>
            <person name="Hui Y."/>
            <person name="Liang J."/>
            <person name="Zhou Z."/>
            <person name="Hou R."/>
            <person name="Li X."/>
            <person name="Liu Y."/>
            <person name="Li H."/>
            <person name="Ning X."/>
            <person name="Lin Y."/>
            <person name="Zhao L."/>
            <person name="Xing Q."/>
            <person name="Dou J."/>
            <person name="Li Y."/>
            <person name="Mao J."/>
            <person name="Guo H."/>
            <person name="Dou H."/>
            <person name="Li T."/>
            <person name="Mu C."/>
            <person name="Jiang W."/>
            <person name="Fu Q."/>
            <person name="Fu X."/>
            <person name="Miao Y."/>
            <person name="Liu J."/>
            <person name="Yu Q."/>
            <person name="Li R."/>
            <person name="Liao H."/>
            <person name="Li X."/>
            <person name="Kong Y."/>
            <person name="Jiang Z."/>
            <person name="Chourrout D."/>
            <person name="Li R."/>
            <person name="Bao Z."/>
        </authorList>
    </citation>
    <scope>NUCLEOTIDE SEQUENCE [LARGE SCALE GENOMIC DNA]</scope>
    <source>
        <strain evidence="6 7">PY_sf001</strain>
    </source>
</reference>
<dbReference type="GO" id="GO:0005737">
    <property type="term" value="C:cytoplasm"/>
    <property type="evidence" value="ECO:0007669"/>
    <property type="project" value="TreeGrafter"/>
</dbReference>
<dbReference type="Proteomes" id="UP000242188">
    <property type="component" value="Unassembled WGS sequence"/>
</dbReference>
<protein>
    <recommendedName>
        <fullName evidence="4">Kinase</fullName>
        <ecNumber evidence="4">2.7.-.-</ecNumber>
    </recommendedName>
</protein>
<dbReference type="InterPro" id="IPR005522">
    <property type="entry name" value="IPK"/>
</dbReference>
<keyword evidence="3 4" id="KW-0418">Kinase</keyword>
<comment type="caution">
    <text evidence="6">The sequence shown here is derived from an EMBL/GenBank/DDBJ whole genome shotgun (WGS) entry which is preliminary data.</text>
</comment>
<name>A0A210PZL4_MIZYE</name>
<evidence type="ECO:0000256" key="5">
    <source>
        <dbReference type="SAM" id="MobiDB-lite"/>
    </source>
</evidence>